<keyword evidence="6" id="KW-1185">Reference proteome</keyword>
<dbReference type="InterPro" id="IPR001680">
    <property type="entry name" value="WD40_rpt"/>
</dbReference>
<dbReference type="InterPro" id="IPR020472">
    <property type="entry name" value="WD40_PAC1"/>
</dbReference>
<dbReference type="InterPro" id="IPR015943">
    <property type="entry name" value="WD40/YVTN_repeat-like_dom_sf"/>
</dbReference>
<feature type="repeat" description="WD" evidence="3">
    <location>
        <begin position="121"/>
        <end position="164"/>
    </location>
</feature>
<evidence type="ECO:0000313" key="6">
    <source>
        <dbReference type="Proteomes" id="UP000023152"/>
    </source>
</evidence>
<dbReference type="Gene3D" id="2.130.10.10">
    <property type="entry name" value="YVTN repeat-like/Quinoprotein amine dehydrogenase"/>
    <property type="match status" value="3"/>
</dbReference>
<dbReference type="SMART" id="SM00320">
    <property type="entry name" value="WD40"/>
    <property type="match status" value="6"/>
</dbReference>
<comment type="caution">
    <text evidence="5">The sequence shown here is derived from an EMBL/GenBank/DDBJ whole genome shotgun (WGS) entry which is preliminary data.</text>
</comment>
<feature type="repeat" description="WD" evidence="3">
    <location>
        <begin position="363"/>
        <end position="414"/>
    </location>
</feature>
<dbReference type="EMBL" id="ASPP01001931">
    <property type="protein sequence ID" value="ETO35128.1"/>
    <property type="molecule type" value="Genomic_DNA"/>
</dbReference>
<dbReference type="InterPro" id="IPR036322">
    <property type="entry name" value="WD40_repeat_dom_sf"/>
</dbReference>
<protein>
    <submittedName>
        <fullName evidence="5">WD-40 repeat protein</fullName>
    </submittedName>
</protein>
<feature type="repeat" description="WD" evidence="3">
    <location>
        <begin position="213"/>
        <end position="256"/>
    </location>
</feature>
<dbReference type="PROSITE" id="PS50294">
    <property type="entry name" value="WD_REPEATS_REGION"/>
    <property type="match status" value="5"/>
</dbReference>
<dbReference type="PROSITE" id="PS00678">
    <property type="entry name" value="WD_REPEATS_1"/>
    <property type="match status" value="5"/>
</dbReference>
<sequence>LYLLIFCRPSFIDLDKKKNHLTSSDNPKKKIKEVETMNTLSTEKETSMMPLLISKLLFSIGFEYYIFNLDGSMILTNLLSIMLCFFYLFVYSNNTFKYLFIFSTFFLLDTFHSSSRLLNTFNGHSDCVYNIDYSTFSDSQFICSGSKDKTVCVWDIDNKKQIQSFNGHSCAVGCVKFSPYHYHNYRSNVICSSSADKTIRFWDCDNYKQLQLFNEHTSCICGIELSPFNGGRYLCSGSRDKTIRLWDIETSKSLHVFNGHEKTVWCIDISPLQSNNNNNDNKSNNIGVIGGNGYTICSGSFDNTIRIWDIETTKQLILFKGHKYWIRSVKYGPNELGNTILSGSSDHSVRLWDIRSGQQIQVFNGHTSYVLSVEYSPFVVNNIKIGGNSNVICSGSRDNTIRFWDIRSNKDQLYSIKGGDEDNGITCFKFLYLKINRKYNLCYGSLNGLIHIWG</sequence>
<evidence type="ECO:0000256" key="3">
    <source>
        <dbReference type="PROSITE-ProRule" id="PRU00221"/>
    </source>
</evidence>
<feature type="non-terminal residue" evidence="5">
    <location>
        <position position="1"/>
    </location>
</feature>
<dbReference type="InterPro" id="IPR019775">
    <property type="entry name" value="WD40_repeat_CS"/>
</dbReference>
<dbReference type="Pfam" id="PF00400">
    <property type="entry name" value="WD40"/>
    <property type="match status" value="6"/>
</dbReference>
<evidence type="ECO:0000256" key="2">
    <source>
        <dbReference type="ARBA" id="ARBA00022737"/>
    </source>
</evidence>
<feature type="repeat" description="WD" evidence="3">
    <location>
        <begin position="292"/>
        <end position="318"/>
    </location>
</feature>
<feature type="transmembrane region" description="Helical" evidence="4">
    <location>
        <begin position="73"/>
        <end position="91"/>
    </location>
</feature>
<feature type="repeat" description="WD" evidence="3">
    <location>
        <begin position="319"/>
        <end position="362"/>
    </location>
</feature>
<keyword evidence="4" id="KW-0812">Transmembrane</keyword>
<keyword evidence="4" id="KW-0472">Membrane</keyword>
<evidence type="ECO:0000256" key="1">
    <source>
        <dbReference type="ARBA" id="ARBA00022574"/>
    </source>
</evidence>
<evidence type="ECO:0000256" key="4">
    <source>
        <dbReference type="SAM" id="Phobius"/>
    </source>
</evidence>
<dbReference type="OrthoDB" id="674604at2759"/>
<feature type="transmembrane region" description="Helical" evidence="4">
    <location>
        <begin position="47"/>
        <end position="67"/>
    </location>
</feature>
<gene>
    <name evidence="5" type="ORF">RFI_01947</name>
</gene>
<evidence type="ECO:0000313" key="5">
    <source>
        <dbReference type="EMBL" id="ETO35128.1"/>
    </source>
</evidence>
<reference evidence="5 6" key="1">
    <citation type="journal article" date="2013" name="Curr. Biol.">
        <title>The Genome of the Foraminiferan Reticulomyxa filosa.</title>
        <authorList>
            <person name="Glockner G."/>
            <person name="Hulsmann N."/>
            <person name="Schleicher M."/>
            <person name="Noegel A.A."/>
            <person name="Eichinger L."/>
            <person name="Gallinger C."/>
            <person name="Pawlowski J."/>
            <person name="Sierra R."/>
            <person name="Euteneuer U."/>
            <person name="Pillet L."/>
            <person name="Moustafa A."/>
            <person name="Platzer M."/>
            <person name="Groth M."/>
            <person name="Szafranski K."/>
            <person name="Schliwa M."/>
        </authorList>
    </citation>
    <scope>NUCLEOTIDE SEQUENCE [LARGE SCALE GENOMIC DNA]</scope>
</reference>
<dbReference type="PANTHER" id="PTHR19879:SF9">
    <property type="entry name" value="TRANSCRIPTION INITIATION FACTOR TFIID SUBUNIT 5"/>
    <property type="match status" value="1"/>
</dbReference>
<organism evidence="5 6">
    <name type="scientific">Reticulomyxa filosa</name>
    <dbReference type="NCBI Taxonomy" id="46433"/>
    <lineage>
        <taxon>Eukaryota</taxon>
        <taxon>Sar</taxon>
        <taxon>Rhizaria</taxon>
        <taxon>Retaria</taxon>
        <taxon>Foraminifera</taxon>
        <taxon>Monothalamids</taxon>
        <taxon>Reticulomyxidae</taxon>
        <taxon>Reticulomyxa</taxon>
    </lineage>
</organism>
<dbReference type="AlphaFoldDB" id="X6PAH1"/>
<keyword evidence="4" id="KW-1133">Transmembrane helix</keyword>
<keyword evidence="2" id="KW-0677">Repeat</keyword>
<dbReference type="PROSITE" id="PS50082">
    <property type="entry name" value="WD_REPEATS_2"/>
    <property type="match status" value="6"/>
</dbReference>
<proteinExistence type="predicted"/>
<accession>X6PAH1</accession>
<name>X6PAH1_RETFI</name>
<dbReference type="SUPFAM" id="SSF50978">
    <property type="entry name" value="WD40 repeat-like"/>
    <property type="match status" value="1"/>
</dbReference>
<feature type="repeat" description="WD" evidence="3">
    <location>
        <begin position="165"/>
        <end position="212"/>
    </location>
</feature>
<dbReference type="PANTHER" id="PTHR19879">
    <property type="entry name" value="TRANSCRIPTION INITIATION FACTOR TFIID"/>
    <property type="match status" value="1"/>
</dbReference>
<dbReference type="CDD" id="cd00200">
    <property type="entry name" value="WD40"/>
    <property type="match status" value="1"/>
</dbReference>
<dbReference type="Proteomes" id="UP000023152">
    <property type="component" value="Unassembled WGS sequence"/>
</dbReference>
<dbReference type="PRINTS" id="PR00320">
    <property type="entry name" value="GPROTEINBRPT"/>
</dbReference>
<keyword evidence="1 3" id="KW-0853">WD repeat</keyword>